<dbReference type="GO" id="GO:0003677">
    <property type="term" value="F:DNA binding"/>
    <property type="evidence" value="ECO:0007669"/>
    <property type="project" value="UniProtKB-UniRule"/>
</dbReference>
<dbReference type="InterPro" id="IPR027417">
    <property type="entry name" value="P-loop_NTPase"/>
</dbReference>
<protein>
    <submittedName>
        <fullName evidence="9">NB-ARC domain-containing protein</fullName>
    </submittedName>
</protein>
<evidence type="ECO:0000256" key="6">
    <source>
        <dbReference type="PROSITE-ProRule" id="PRU00339"/>
    </source>
</evidence>
<dbReference type="InterPro" id="IPR016032">
    <property type="entry name" value="Sig_transdc_resp-reg_C-effctor"/>
</dbReference>
<dbReference type="SUPFAM" id="SSF46894">
    <property type="entry name" value="C-terminal effector domain of the bipartite response regulators"/>
    <property type="match status" value="1"/>
</dbReference>
<gene>
    <name evidence="9" type="ORF">OG327_24225</name>
</gene>
<sequence>MTLVLSLLGPVHVTLDGEPLEVGGPRGRRVLAALALEAGRVVPAAGLARAVWDDPPVTAREQLQNAAGLLRRRLADAGASVVRTDAGFLLDPGRSLVDVREFARLRAAADAVGDPGGARPLLGRALELWRGPVALGGLRGRIFEAAAARLAQERLDCVERALAADIALGRHAEACPELASLTAEHPLRERLVELHVLALYRSGRRAEALAAFTAARRRLAREAGLDPGPGLRALHAAVLADADALHGRPAAPARPAHRPATGRAGGVVPAQLPAAEVAFVGREGEEELLRRGLRAARGGACLVSGSAGIGKTALALRVAHGLRGEFPDGQLYVDLRGADRTAAADPAEVLAGFLRGLGVDGPAVPADPGERAALYRSLLAGRRVLVLLDNAADEAQVRALLPGSAAGCAVLVTTRHRPAGPAARSVVELPLLDEDSALGLLGRIAGAGRVAAEPEAARELVRLCGRLPLALRIVGAELAALPHRELARLAARLGDERSRLDVLDGVRAGLRLGYRSLPGEARALLRGLATLDAPDFAAWTAAAVLDRPLGAAEDALDCLAAAHLLEVAGRDEAGRLRYRMHDLVRAFGRELAGPGRAAARRVLSCWVALVREGRRAHQGLDYPGRGGRADARVPDPAVLAGPRAEPVRWLGAEREALVAAVRQAARVDPYACWELAAAGEYLFDLRSDLTGWQTVQELGLAAARAAGDRTGEAVMLVGLGRHRTCREEWGPARAMLTAGEALFEELGDAHGAAYAGWLLSYLDRIQGRLDEAMRRCRDGAAVFEAAGDRYGQAHSLRGIGQVLLARGETRRALEVLREALAVAESNGAPWPRMCMLRWVADAQRMLGLPVEAAAAFREVLAHTLGSGDLAGQSAARIGLGRIALDGGEVAEALRHLRAADELGRRSGQSLVRALAVEPLARALLASGDPAAAREALEEALDSCRRMNARPLLARLESALAEVPAPA</sequence>
<dbReference type="Gene3D" id="3.40.50.300">
    <property type="entry name" value="P-loop containing nucleotide triphosphate hydrolases"/>
    <property type="match status" value="1"/>
</dbReference>
<dbReference type="InterPro" id="IPR011990">
    <property type="entry name" value="TPR-like_helical_dom_sf"/>
</dbReference>
<evidence type="ECO:0000256" key="4">
    <source>
        <dbReference type="ARBA" id="ARBA00023125"/>
    </source>
</evidence>
<proteinExistence type="inferred from homology"/>
<evidence type="ECO:0000256" key="3">
    <source>
        <dbReference type="ARBA" id="ARBA00023015"/>
    </source>
</evidence>
<feature type="domain" description="OmpR/PhoB-type" evidence="8">
    <location>
        <begin position="1"/>
        <end position="92"/>
    </location>
</feature>
<dbReference type="Gene3D" id="1.10.10.10">
    <property type="entry name" value="Winged helix-like DNA-binding domain superfamily/Winged helix DNA-binding domain"/>
    <property type="match status" value="1"/>
</dbReference>
<dbReference type="PANTHER" id="PTHR35807">
    <property type="entry name" value="TRANSCRIPTIONAL REGULATOR REDD-RELATED"/>
    <property type="match status" value="1"/>
</dbReference>
<evidence type="ECO:0000256" key="5">
    <source>
        <dbReference type="ARBA" id="ARBA00023163"/>
    </source>
</evidence>
<dbReference type="SMART" id="SM00862">
    <property type="entry name" value="Trans_reg_C"/>
    <property type="match status" value="1"/>
</dbReference>
<dbReference type="InterPro" id="IPR019734">
    <property type="entry name" value="TPR_rpt"/>
</dbReference>
<dbReference type="SMART" id="SM00382">
    <property type="entry name" value="AAA"/>
    <property type="match status" value="1"/>
</dbReference>
<name>A0AAU2JU13_9ACTN</name>
<evidence type="ECO:0000256" key="7">
    <source>
        <dbReference type="PROSITE-ProRule" id="PRU01091"/>
    </source>
</evidence>
<accession>A0AAU2JU13</accession>
<dbReference type="Pfam" id="PF13424">
    <property type="entry name" value="TPR_12"/>
    <property type="match status" value="1"/>
</dbReference>
<organism evidence="9">
    <name type="scientific">Streptomyces sp. NBC_00049</name>
    <dbReference type="NCBI Taxonomy" id="2903617"/>
    <lineage>
        <taxon>Bacteria</taxon>
        <taxon>Bacillati</taxon>
        <taxon>Actinomycetota</taxon>
        <taxon>Actinomycetes</taxon>
        <taxon>Kitasatosporales</taxon>
        <taxon>Streptomycetaceae</taxon>
        <taxon>Streptomyces</taxon>
    </lineage>
</organism>
<keyword evidence="4 7" id="KW-0238">DNA-binding</keyword>
<keyword evidence="2" id="KW-0902">Two-component regulatory system</keyword>
<dbReference type="InterPro" id="IPR001867">
    <property type="entry name" value="OmpR/PhoB-type_DNA-bd"/>
</dbReference>
<dbReference type="InterPro" id="IPR051677">
    <property type="entry name" value="AfsR-DnrI-RedD_regulator"/>
</dbReference>
<keyword evidence="6" id="KW-0802">TPR repeat</keyword>
<comment type="similarity">
    <text evidence="1">Belongs to the AfsR/DnrI/RedD regulatory family.</text>
</comment>
<dbReference type="InterPro" id="IPR005158">
    <property type="entry name" value="BTAD"/>
</dbReference>
<dbReference type="EMBL" id="CP108264">
    <property type="protein sequence ID" value="WTU76180.1"/>
    <property type="molecule type" value="Genomic_DNA"/>
</dbReference>
<dbReference type="GO" id="GO:0043531">
    <property type="term" value="F:ADP binding"/>
    <property type="evidence" value="ECO:0007669"/>
    <property type="project" value="InterPro"/>
</dbReference>
<dbReference type="GO" id="GO:0000160">
    <property type="term" value="P:phosphorelay signal transduction system"/>
    <property type="evidence" value="ECO:0007669"/>
    <property type="project" value="UniProtKB-KW"/>
</dbReference>
<dbReference type="PROSITE" id="PS51755">
    <property type="entry name" value="OMPR_PHOB"/>
    <property type="match status" value="1"/>
</dbReference>
<dbReference type="SUPFAM" id="SSF48452">
    <property type="entry name" value="TPR-like"/>
    <property type="match status" value="3"/>
</dbReference>
<dbReference type="GO" id="GO:0006355">
    <property type="term" value="P:regulation of DNA-templated transcription"/>
    <property type="evidence" value="ECO:0007669"/>
    <property type="project" value="InterPro"/>
</dbReference>
<dbReference type="InterPro" id="IPR036388">
    <property type="entry name" value="WH-like_DNA-bd_sf"/>
</dbReference>
<dbReference type="AlphaFoldDB" id="A0AAU2JU13"/>
<evidence type="ECO:0000256" key="2">
    <source>
        <dbReference type="ARBA" id="ARBA00023012"/>
    </source>
</evidence>
<dbReference type="PROSITE" id="PS50005">
    <property type="entry name" value="TPR"/>
    <property type="match status" value="1"/>
</dbReference>
<evidence type="ECO:0000256" key="1">
    <source>
        <dbReference type="ARBA" id="ARBA00005820"/>
    </source>
</evidence>
<dbReference type="SUPFAM" id="SSF52540">
    <property type="entry name" value="P-loop containing nucleoside triphosphate hydrolases"/>
    <property type="match status" value="1"/>
</dbReference>
<dbReference type="Gene3D" id="1.25.40.10">
    <property type="entry name" value="Tetratricopeptide repeat domain"/>
    <property type="match status" value="3"/>
</dbReference>
<dbReference type="Pfam" id="PF03704">
    <property type="entry name" value="BTAD"/>
    <property type="match status" value="1"/>
</dbReference>
<dbReference type="InterPro" id="IPR003593">
    <property type="entry name" value="AAA+_ATPase"/>
</dbReference>
<dbReference type="CDD" id="cd15831">
    <property type="entry name" value="BTAD"/>
    <property type="match status" value="1"/>
</dbReference>
<dbReference type="PANTHER" id="PTHR35807:SF1">
    <property type="entry name" value="TRANSCRIPTIONAL REGULATOR REDD"/>
    <property type="match status" value="1"/>
</dbReference>
<keyword evidence="5" id="KW-0804">Transcription</keyword>
<evidence type="ECO:0000313" key="9">
    <source>
        <dbReference type="EMBL" id="WTU76180.1"/>
    </source>
</evidence>
<dbReference type="SMART" id="SM01043">
    <property type="entry name" value="BTAD"/>
    <property type="match status" value="1"/>
</dbReference>
<keyword evidence="3" id="KW-0805">Transcription regulation</keyword>
<dbReference type="PRINTS" id="PR00364">
    <property type="entry name" value="DISEASERSIST"/>
</dbReference>
<evidence type="ECO:0000259" key="8">
    <source>
        <dbReference type="PROSITE" id="PS51755"/>
    </source>
</evidence>
<feature type="repeat" description="TPR" evidence="6">
    <location>
        <begin position="793"/>
        <end position="826"/>
    </location>
</feature>
<feature type="DNA-binding region" description="OmpR/PhoB-type" evidence="7">
    <location>
        <begin position="1"/>
        <end position="92"/>
    </location>
</feature>
<dbReference type="Pfam" id="PF00931">
    <property type="entry name" value="NB-ARC"/>
    <property type="match status" value="1"/>
</dbReference>
<reference evidence="9" key="1">
    <citation type="submission" date="2022-10" db="EMBL/GenBank/DDBJ databases">
        <title>The complete genomes of actinobacterial strains from the NBC collection.</title>
        <authorList>
            <person name="Joergensen T.S."/>
            <person name="Alvarez Arevalo M."/>
            <person name="Sterndorff E.B."/>
            <person name="Faurdal D."/>
            <person name="Vuksanovic O."/>
            <person name="Mourched A.-S."/>
            <person name="Charusanti P."/>
            <person name="Shaw S."/>
            <person name="Blin K."/>
            <person name="Weber T."/>
        </authorList>
    </citation>
    <scope>NUCLEOTIDE SEQUENCE</scope>
    <source>
        <strain evidence="9">NBC_00049</strain>
    </source>
</reference>
<dbReference type="InterPro" id="IPR002182">
    <property type="entry name" value="NB-ARC"/>
</dbReference>